<keyword evidence="4" id="KW-1185">Reference proteome</keyword>
<dbReference type="Pfam" id="PF01569">
    <property type="entry name" value="PAP2"/>
    <property type="match status" value="1"/>
</dbReference>
<gene>
    <name evidence="3" type="ORF">FLK61_24865</name>
</gene>
<feature type="transmembrane region" description="Helical" evidence="1">
    <location>
        <begin position="39"/>
        <end position="60"/>
    </location>
</feature>
<feature type="transmembrane region" description="Helical" evidence="1">
    <location>
        <begin position="142"/>
        <end position="161"/>
    </location>
</feature>
<dbReference type="InterPro" id="IPR036938">
    <property type="entry name" value="PAP2/HPO_sf"/>
</dbReference>
<dbReference type="Gene3D" id="1.20.144.10">
    <property type="entry name" value="Phosphatidic acid phosphatase type 2/haloperoxidase"/>
    <property type="match status" value="1"/>
</dbReference>
<feature type="transmembrane region" description="Helical" evidence="1">
    <location>
        <begin position="90"/>
        <end position="109"/>
    </location>
</feature>
<dbReference type="SUPFAM" id="SSF48317">
    <property type="entry name" value="Acid phosphatase/Vanadium-dependent haloperoxidase"/>
    <property type="match status" value="1"/>
</dbReference>
<dbReference type="KEGG" id="psua:FLK61_24865"/>
<keyword evidence="1" id="KW-0812">Transmembrane</keyword>
<name>A0A859FA10_9BACI</name>
<evidence type="ECO:0000256" key="1">
    <source>
        <dbReference type="SAM" id="Phobius"/>
    </source>
</evidence>
<dbReference type="InterPro" id="IPR000326">
    <property type="entry name" value="PAP2/HPO"/>
</dbReference>
<evidence type="ECO:0000259" key="2">
    <source>
        <dbReference type="SMART" id="SM00014"/>
    </source>
</evidence>
<keyword evidence="1" id="KW-0472">Membrane</keyword>
<organism evidence="3 4">
    <name type="scientific">Paenalkalicoccus suaedae</name>
    <dbReference type="NCBI Taxonomy" id="2592382"/>
    <lineage>
        <taxon>Bacteria</taxon>
        <taxon>Bacillati</taxon>
        <taxon>Bacillota</taxon>
        <taxon>Bacilli</taxon>
        <taxon>Bacillales</taxon>
        <taxon>Bacillaceae</taxon>
        <taxon>Paenalkalicoccus</taxon>
    </lineage>
</organism>
<proteinExistence type="predicted"/>
<feature type="domain" description="Phosphatidic acid phosphatase type 2/haloperoxidase" evidence="2">
    <location>
        <begin position="39"/>
        <end position="159"/>
    </location>
</feature>
<accession>A0A859FA10</accession>
<keyword evidence="1" id="KW-1133">Transmembrane helix</keyword>
<dbReference type="AlphaFoldDB" id="A0A859FA10"/>
<evidence type="ECO:0000313" key="3">
    <source>
        <dbReference type="EMBL" id="QKS70009.1"/>
    </source>
</evidence>
<dbReference type="EMBL" id="CP041372">
    <property type="protein sequence ID" value="QKS70009.1"/>
    <property type="molecule type" value="Genomic_DNA"/>
</dbReference>
<dbReference type="SMART" id="SM00014">
    <property type="entry name" value="acidPPc"/>
    <property type="match status" value="1"/>
</dbReference>
<dbReference type="Proteomes" id="UP000318138">
    <property type="component" value="Chromosome"/>
</dbReference>
<protein>
    <submittedName>
        <fullName evidence="3">Phosphatase PAP2 family protein</fullName>
    </submittedName>
</protein>
<dbReference type="PANTHER" id="PTHR14969:SF13">
    <property type="entry name" value="AT30094P"/>
    <property type="match status" value="1"/>
</dbReference>
<reference evidence="4" key="1">
    <citation type="submission" date="2019-07" db="EMBL/GenBank/DDBJ databases">
        <title>Bacillus alkalisoli sp. nov. isolated from saline soil.</title>
        <authorList>
            <person name="Sun J.-Q."/>
            <person name="Xu L."/>
        </authorList>
    </citation>
    <scope>NUCLEOTIDE SEQUENCE [LARGE SCALE GENOMIC DNA]</scope>
    <source>
        <strain evidence="4">M4U3P1</strain>
    </source>
</reference>
<dbReference type="PANTHER" id="PTHR14969">
    <property type="entry name" value="SPHINGOSINE-1-PHOSPHATE PHOSPHOHYDROLASE"/>
    <property type="match status" value="1"/>
</dbReference>
<feature type="transmembrane region" description="Helical" evidence="1">
    <location>
        <begin position="6"/>
        <end position="32"/>
    </location>
</feature>
<sequence>MSMTEFLQAAATFGSVELTVIVSVVLSGVLVLMKRVREVIWLNITIYGGVATNFMLKLIVGRERPGEERMIEAFGFSFEMESYSFPSGHTMRATILALVVGYVLFRFVLKTGAMRLVAGAALLFVVASVATSRVYFDYHFVSDAIVAVLAAVVFFAAMLWTKRFAENRVKMA</sequence>
<feature type="transmembrane region" description="Helical" evidence="1">
    <location>
        <begin position="116"/>
        <end position="136"/>
    </location>
</feature>
<dbReference type="RefSeq" id="WP_176008053.1">
    <property type="nucleotide sequence ID" value="NZ_CP041372.2"/>
</dbReference>
<evidence type="ECO:0000313" key="4">
    <source>
        <dbReference type="Proteomes" id="UP000318138"/>
    </source>
</evidence>